<evidence type="ECO:0000313" key="3">
    <source>
        <dbReference type="EMBL" id="KXN69927.1"/>
    </source>
</evidence>
<dbReference type="Proteomes" id="UP000070444">
    <property type="component" value="Unassembled WGS sequence"/>
</dbReference>
<reference evidence="3 4" key="1">
    <citation type="journal article" date="2015" name="Genome Biol. Evol.">
        <title>Phylogenomic analyses indicate that early fungi evolved digesting cell walls of algal ancestors of land plants.</title>
        <authorList>
            <person name="Chang Y."/>
            <person name="Wang S."/>
            <person name="Sekimoto S."/>
            <person name="Aerts A.L."/>
            <person name="Choi C."/>
            <person name="Clum A."/>
            <person name="LaButti K.M."/>
            <person name="Lindquist E.A."/>
            <person name="Yee Ngan C."/>
            <person name="Ohm R.A."/>
            <person name="Salamov A.A."/>
            <person name="Grigoriev I.V."/>
            <person name="Spatafora J.W."/>
            <person name="Berbee M.L."/>
        </authorList>
    </citation>
    <scope>NUCLEOTIDE SEQUENCE [LARGE SCALE GENOMIC DNA]</scope>
    <source>
        <strain evidence="3 4">NRRL 28638</strain>
    </source>
</reference>
<feature type="region of interest" description="Disordered" evidence="1">
    <location>
        <begin position="29"/>
        <end position="97"/>
    </location>
</feature>
<protein>
    <submittedName>
        <fullName evidence="3">Uncharacterized protein</fullName>
    </submittedName>
</protein>
<keyword evidence="2" id="KW-0732">Signal</keyword>
<evidence type="ECO:0000313" key="4">
    <source>
        <dbReference type="Proteomes" id="UP000070444"/>
    </source>
</evidence>
<evidence type="ECO:0000256" key="2">
    <source>
        <dbReference type="SAM" id="SignalP"/>
    </source>
</evidence>
<name>A0A137P4I2_CONC2</name>
<accession>A0A137P4I2</accession>
<dbReference type="AlphaFoldDB" id="A0A137P4I2"/>
<organism evidence="3 4">
    <name type="scientific">Conidiobolus coronatus (strain ATCC 28846 / CBS 209.66 / NRRL 28638)</name>
    <name type="common">Delacroixia coronata</name>
    <dbReference type="NCBI Taxonomy" id="796925"/>
    <lineage>
        <taxon>Eukaryota</taxon>
        <taxon>Fungi</taxon>
        <taxon>Fungi incertae sedis</taxon>
        <taxon>Zoopagomycota</taxon>
        <taxon>Entomophthoromycotina</taxon>
        <taxon>Entomophthoromycetes</taxon>
        <taxon>Entomophthorales</taxon>
        <taxon>Ancylistaceae</taxon>
        <taxon>Conidiobolus</taxon>
    </lineage>
</organism>
<proteinExistence type="predicted"/>
<feature type="chain" id="PRO_5007294472" evidence="2">
    <location>
        <begin position="21"/>
        <end position="199"/>
    </location>
</feature>
<keyword evidence="4" id="KW-1185">Reference proteome</keyword>
<feature type="compositionally biased region" description="Basic and acidic residues" evidence="1">
    <location>
        <begin position="43"/>
        <end position="55"/>
    </location>
</feature>
<feature type="region of interest" description="Disordered" evidence="1">
    <location>
        <begin position="155"/>
        <end position="199"/>
    </location>
</feature>
<gene>
    <name evidence="3" type="ORF">CONCODRAFT_7572</name>
</gene>
<dbReference type="EMBL" id="KQ964518">
    <property type="protein sequence ID" value="KXN69927.1"/>
    <property type="molecule type" value="Genomic_DNA"/>
</dbReference>
<feature type="signal peptide" evidence="2">
    <location>
        <begin position="1"/>
        <end position="20"/>
    </location>
</feature>
<feature type="compositionally biased region" description="Basic and acidic residues" evidence="1">
    <location>
        <begin position="158"/>
        <end position="168"/>
    </location>
</feature>
<sequence length="199" mass="22840">MKFGFIFNVLALTGFSRLLALPKNNDNYPTLTPSHPDSNPVDSHQEGQDDSKSTDDLGSSCQKDWESHYHQSDNYPVPVNNDDSYPNNNEEGYPVSNDGRYFSTAEINPYYIWSPRPRWGRYSSLNRRNTRPSGGTSPYYIWSPRPHWGRYSTEANDEEHYSDNETNSHHLQQTNARYGHPASQKPARYSSGEHVQLHG</sequence>
<feature type="compositionally biased region" description="Polar residues" evidence="1">
    <location>
        <begin position="29"/>
        <end position="42"/>
    </location>
</feature>
<feature type="compositionally biased region" description="Polar residues" evidence="1">
    <location>
        <begin position="81"/>
        <end position="90"/>
    </location>
</feature>
<evidence type="ECO:0000256" key="1">
    <source>
        <dbReference type="SAM" id="MobiDB-lite"/>
    </source>
</evidence>